<dbReference type="Pfam" id="PF04075">
    <property type="entry name" value="F420H2_quin_red"/>
    <property type="match status" value="1"/>
</dbReference>
<dbReference type="EMBL" id="RBIL01000002">
    <property type="protein sequence ID" value="RKQ87153.1"/>
    <property type="molecule type" value="Genomic_DNA"/>
</dbReference>
<evidence type="ECO:0000313" key="2">
    <source>
        <dbReference type="Proteomes" id="UP000278962"/>
    </source>
</evidence>
<dbReference type="Gene3D" id="2.30.110.10">
    <property type="entry name" value="Electron Transport, Fmn-binding Protein, Chain A"/>
    <property type="match status" value="1"/>
</dbReference>
<dbReference type="AlphaFoldDB" id="A0A660L5G0"/>
<sequence length="104" mass="11483">MLMRRCVNPVVDRLLRSRCHALAGRHTVLLEVRGRGTGRVFRVPVSAREDGSGALVIRSRPGRTWWRNLRGGAAVGVWIGGSRRTGSATVLEDGQEPRVSLRLD</sequence>
<dbReference type="InterPro" id="IPR012349">
    <property type="entry name" value="Split_barrel_FMN-bd"/>
</dbReference>
<organism evidence="1 2">
    <name type="scientific">Solirubrobacter pauli</name>
    <dbReference type="NCBI Taxonomy" id="166793"/>
    <lineage>
        <taxon>Bacteria</taxon>
        <taxon>Bacillati</taxon>
        <taxon>Actinomycetota</taxon>
        <taxon>Thermoleophilia</taxon>
        <taxon>Solirubrobacterales</taxon>
        <taxon>Solirubrobacteraceae</taxon>
        <taxon>Solirubrobacter</taxon>
    </lineage>
</organism>
<accession>A0A660L5G0</accession>
<evidence type="ECO:0000313" key="1">
    <source>
        <dbReference type="EMBL" id="RKQ87153.1"/>
    </source>
</evidence>
<dbReference type="OrthoDB" id="3292498at2"/>
<gene>
    <name evidence="1" type="ORF">C8N24_5173</name>
</gene>
<name>A0A660L5G0_9ACTN</name>
<dbReference type="GO" id="GO:0016491">
    <property type="term" value="F:oxidoreductase activity"/>
    <property type="evidence" value="ECO:0007669"/>
    <property type="project" value="InterPro"/>
</dbReference>
<protein>
    <submittedName>
        <fullName evidence="1">Uncharacterized protein DUF385</fullName>
    </submittedName>
</protein>
<keyword evidence="2" id="KW-1185">Reference proteome</keyword>
<proteinExistence type="predicted"/>
<dbReference type="RefSeq" id="WP_121255463.1">
    <property type="nucleotide sequence ID" value="NZ_RBIL01000002.1"/>
</dbReference>
<reference evidence="1 2" key="1">
    <citation type="submission" date="2018-10" db="EMBL/GenBank/DDBJ databases">
        <title>Genomic Encyclopedia of Archaeal and Bacterial Type Strains, Phase II (KMG-II): from individual species to whole genera.</title>
        <authorList>
            <person name="Goeker M."/>
        </authorList>
    </citation>
    <scope>NUCLEOTIDE SEQUENCE [LARGE SCALE GENOMIC DNA]</scope>
    <source>
        <strain evidence="1 2">DSM 14954</strain>
    </source>
</reference>
<dbReference type="Proteomes" id="UP000278962">
    <property type="component" value="Unassembled WGS sequence"/>
</dbReference>
<dbReference type="InterPro" id="IPR004378">
    <property type="entry name" value="F420H2_quin_Rdtase"/>
</dbReference>
<comment type="caution">
    <text evidence="1">The sequence shown here is derived from an EMBL/GenBank/DDBJ whole genome shotgun (WGS) entry which is preliminary data.</text>
</comment>